<dbReference type="AlphaFoldDB" id="A0A445DA82"/>
<reference evidence="1 2" key="1">
    <citation type="submission" date="2019-01" db="EMBL/GenBank/DDBJ databases">
        <title>Sequencing of cultivated peanut Arachis hypogaea provides insights into genome evolution and oil improvement.</title>
        <authorList>
            <person name="Chen X."/>
        </authorList>
    </citation>
    <scope>NUCLEOTIDE SEQUENCE [LARGE SCALE GENOMIC DNA]</scope>
    <source>
        <strain evidence="2">cv. Fuhuasheng</strain>
        <tissue evidence="1">Leaves</tissue>
    </source>
</reference>
<protein>
    <submittedName>
        <fullName evidence="1">Uncharacterized protein</fullName>
    </submittedName>
</protein>
<keyword evidence="2" id="KW-1185">Reference proteome</keyword>
<accession>A0A445DA82</accession>
<comment type="caution">
    <text evidence="1">The sequence shown here is derived from an EMBL/GenBank/DDBJ whole genome shotgun (WGS) entry which is preliminary data.</text>
</comment>
<dbReference type="Proteomes" id="UP000289738">
    <property type="component" value="Chromosome A04"/>
</dbReference>
<evidence type="ECO:0000313" key="1">
    <source>
        <dbReference type="EMBL" id="RYR60056.1"/>
    </source>
</evidence>
<organism evidence="1 2">
    <name type="scientific">Arachis hypogaea</name>
    <name type="common">Peanut</name>
    <dbReference type="NCBI Taxonomy" id="3818"/>
    <lineage>
        <taxon>Eukaryota</taxon>
        <taxon>Viridiplantae</taxon>
        <taxon>Streptophyta</taxon>
        <taxon>Embryophyta</taxon>
        <taxon>Tracheophyta</taxon>
        <taxon>Spermatophyta</taxon>
        <taxon>Magnoliopsida</taxon>
        <taxon>eudicotyledons</taxon>
        <taxon>Gunneridae</taxon>
        <taxon>Pentapetalae</taxon>
        <taxon>rosids</taxon>
        <taxon>fabids</taxon>
        <taxon>Fabales</taxon>
        <taxon>Fabaceae</taxon>
        <taxon>Papilionoideae</taxon>
        <taxon>50 kb inversion clade</taxon>
        <taxon>dalbergioids sensu lato</taxon>
        <taxon>Dalbergieae</taxon>
        <taxon>Pterocarpus clade</taxon>
        <taxon>Arachis</taxon>
    </lineage>
</organism>
<dbReference type="EMBL" id="SDMP01000004">
    <property type="protein sequence ID" value="RYR60056.1"/>
    <property type="molecule type" value="Genomic_DNA"/>
</dbReference>
<evidence type="ECO:0000313" key="2">
    <source>
        <dbReference type="Proteomes" id="UP000289738"/>
    </source>
</evidence>
<sequence length="59" mass="6814">MCEPLHSAASFILFSSQYSILRFSLFFANPITSFSSIPVVHQIFRLLVWRPCKFCCGRL</sequence>
<proteinExistence type="predicted"/>
<gene>
    <name evidence="1" type="ORF">Ahy_A04g017148</name>
</gene>
<name>A0A445DA82_ARAHY</name>